<sequence length="455" mass="51720">MVHTCAAVGCHNRKNPGTSESFYRFPREEPRRGKWIAAVRRVDWQPTDSSRLCSAHFISGKKSEDPVSPDYVPSIFDYVPSHVKRKRHCDLDTYEHRQKSAESTPQPSDPDKTERRCRGGAGENLTQNPVDYEAECRALRVENHNLRQTITALSLTEEIFMVDSEKVRFHTGLPNYNVFNSVLTLLSPQMTEPTRCKLSHFQQLLLTLMKLRLNLFHQDLAYRFGVHISTISRTVHHIVDLLFTILVPTAIIWPDREELRKTLPMAFRQKYQKCVAIIDCFEVALERSSDQEAQSQTYSSYKSRNTLKYLIGIAPQGVITFISKGWGGRTSDKVITENSGFLQKLLPGDQVLADRGFDIQECLAMHGATLAIPAFTRGKQQLSKKDCDSTRELASLRIHVERVIGTLRQKYTMLNGPVEIPYTNVDPTCNLTTFDKIVQVSCALCNLCESVVPIE</sequence>
<dbReference type="GO" id="GO:0008270">
    <property type="term" value="F:zinc ion binding"/>
    <property type="evidence" value="ECO:0007669"/>
    <property type="project" value="UniProtKB-KW"/>
</dbReference>
<dbReference type="PANTHER" id="PTHR23080:SF144">
    <property type="entry name" value="SPINDLE AND KINETOCHORE ASSOCIATED COMPLEX SUBUNIT 3"/>
    <property type="match status" value="1"/>
</dbReference>
<feature type="region of interest" description="Disordered" evidence="7">
    <location>
        <begin position="94"/>
        <end position="126"/>
    </location>
</feature>
<evidence type="ECO:0000256" key="4">
    <source>
        <dbReference type="ARBA" id="ARBA00022833"/>
    </source>
</evidence>
<name>C3ZIM2_BRAFL</name>
<proteinExistence type="predicted"/>
<dbReference type="SUPFAM" id="SSF57716">
    <property type="entry name" value="Glucocorticoid receptor-like (DNA-binding domain)"/>
    <property type="match status" value="1"/>
</dbReference>
<keyword evidence="4" id="KW-0862">Zinc</keyword>
<organism>
    <name type="scientific">Branchiostoma floridae</name>
    <name type="common">Florida lancelet</name>
    <name type="synonym">Amphioxus</name>
    <dbReference type="NCBI Taxonomy" id="7739"/>
    <lineage>
        <taxon>Eukaryota</taxon>
        <taxon>Metazoa</taxon>
        <taxon>Chordata</taxon>
        <taxon>Cephalochordata</taxon>
        <taxon>Leptocardii</taxon>
        <taxon>Amphioxiformes</taxon>
        <taxon>Branchiostomatidae</taxon>
        <taxon>Branchiostoma</taxon>
    </lineage>
</organism>
<dbReference type="GO" id="GO:0003677">
    <property type="term" value="F:DNA binding"/>
    <property type="evidence" value="ECO:0007669"/>
    <property type="project" value="UniProtKB-UniRule"/>
</dbReference>
<feature type="domain" description="THAP-type" evidence="8">
    <location>
        <begin position="1"/>
        <end position="76"/>
    </location>
</feature>
<dbReference type="Pfam" id="PF13613">
    <property type="entry name" value="HTH_Tnp_4"/>
    <property type="match status" value="1"/>
</dbReference>
<dbReference type="SMART" id="SM00980">
    <property type="entry name" value="THAP"/>
    <property type="match status" value="1"/>
</dbReference>
<evidence type="ECO:0000256" key="3">
    <source>
        <dbReference type="ARBA" id="ARBA00022771"/>
    </source>
</evidence>
<dbReference type="AlphaFoldDB" id="C3ZIM2"/>
<dbReference type="InterPro" id="IPR027805">
    <property type="entry name" value="Transposase_HTH_dom"/>
</dbReference>
<dbReference type="InParanoid" id="C3ZIM2"/>
<gene>
    <name evidence="9" type="ORF">BRAFLDRAFT_58953</name>
</gene>
<dbReference type="Pfam" id="PF05485">
    <property type="entry name" value="THAP"/>
    <property type="match status" value="1"/>
</dbReference>
<evidence type="ECO:0000256" key="1">
    <source>
        <dbReference type="ARBA" id="ARBA00001968"/>
    </source>
</evidence>
<keyword evidence="2" id="KW-0479">Metal-binding</keyword>
<reference evidence="9" key="1">
    <citation type="journal article" date="2008" name="Nature">
        <title>The amphioxus genome and the evolution of the chordate karyotype.</title>
        <authorList>
            <consortium name="US DOE Joint Genome Institute (JGI-PGF)"/>
            <person name="Putnam N.H."/>
            <person name="Butts T."/>
            <person name="Ferrier D.E.K."/>
            <person name="Furlong R.F."/>
            <person name="Hellsten U."/>
            <person name="Kawashima T."/>
            <person name="Robinson-Rechavi M."/>
            <person name="Shoguchi E."/>
            <person name="Terry A."/>
            <person name="Yu J.-K."/>
            <person name="Benito-Gutierrez E.L."/>
            <person name="Dubchak I."/>
            <person name="Garcia-Fernandez J."/>
            <person name="Gibson-Brown J.J."/>
            <person name="Grigoriev I.V."/>
            <person name="Horton A.C."/>
            <person name="de Jong P.J."/>
            <person name="Jurka J."/>
            <person name="Kapitonov V.V."/>
            <person name="Kohara Y."/>
            <person name="Kuroki Y."/>
            <person name="Lindquist E."/>
            <person name="Lucas S."/>
            <person name="Osoegawa K."/>
            <person name="Pennacchio L.A."/>
            <person name="Salamov A.A."/>
            <person name="Satou Y."/>
            <person name="Sauka-Spengler T."/>
            <person name="Schmutz J."/>
            <person name="Shin-I T."/>
            <person name="Toyoda A."/>
            <person name="Bronner-Fraser M."/>
            <person name="Fujiyama A."/>
            <person name="Holland L.Z."/>
            <person name="Holland P.W.H."/>
            <person name="Satoh N."/>
            <person name="Rokhsar D.S."/>
        </authorList>
    </citation>
    <scope>NUCLEOTIDE SEQUENCE [LARGE SCALE GENOMIC DNA]</scope>
    <source>
        <strain evidence="9">S238N-H82</strain>
        <tissue evidence="9">Testes</tissue>
    </source>
</reference>
<comment type="cofactor">
    <cofactor evidence="1">
        <name>a divalent metal cation</name>
        <dbReference type="ChEBI" id="CHEBI:60240"/>
    </cofactor>
</comment>
<dbReference type="InterPro" id="IPR027806">
    <property type="entry name" value="HARBI1_dom"/>
</dbReference>
<dbReference type="InterPro" id="IPR006612">
    <property type="entry name" value="THAP_Znf"/>
</dbReference>
<protein>
    <recommendedName>
        <fullName evidence="8">THAP-type domain-containing protein</fullName>
    </recommendedName>
</protein>
<dbReference type="eggNOG" id="ENOG502RXBE">
    <property type="taxonomic scope" value="Eukaryota"/>
</dbReference>
<evidence type="ECO:0000259" key="8">
    <source>
        <dbReference type="PROSITE" id="PS50950"/>
    </source>
</evidence>
<evidence type="ECO:0000256" key="6">
    <source>
        <dbReference type="PROSITE-ProRule" id="PRU00309"/>
    </source>
</evidence>
<accession>C3ZIM2</accession>
<evidence type="ECO:0000256" key="5">
    <source>
        <dbReference type="ARBA" id="ARBA00023125"/>
    </source>
</evidence>
<dbReference type="PANTHER" id="PTHR23080">
    <property type="entry name" value="THAP DOMAIN PROTEIN"/>
    <property type="match status" value="1"/>
</dbReference>
<keyword evidence="3 6" id="KW-0863">Zinc-finger</keyword>
<dbReference type="Pfam" id="PF13359">
    <property type="entry name" value="DDE_Tnp_4"/>
    <property type="match status" value="1"/>
</dbReference>
<keyword evidence="5 6" id="KW-0238">DNA-binding</keyword>
<dbReference type="PROSITE" id="PS50950">
    <property type="entry name" value="ZF_THAP"/>
    <property type="match status" value="1"/>
</dbReference>
<dbReference type="SMART" id="SM00692">
    <property type="entry name" value="DM3"/>
    <property type="match status" value="1"/>
</dbReference>
<evidence type="ECO:0000256" key="7">
    <source>
        <dbReference type="SAM" id="MobiDB-lite"/>
    </source>
</evidence>
<evidence type="ECO:0000313" key="9">
    <source>
        <dbReference type="EMBL" id="EEN47747.1"/>
    </source>
</evidence>
<dbReference type="EMBL" id="GG666627">
    <property type="protein sequence ID" value="EEN47747.1"/>
    <property type="molecule type" value="Genomic_DNA"/>
</dbReference>
<evidence type="ECO:0000256" key="2">
    <source>
        <dbReference type="ARBA" id="ARBA00022723"/>
    </source>
</evidence>